<organism evidence="1 2">
    <name type="scientific">Pseudovibrio axinellae</name>
    <dbReference type="NCBI Taxonomy" id="989403"/>
    <lineage>
        <taxon>Bacteria</taxon>
        <taxon>Pseudomonadati</taxon>
        <taxon>Pseudomonadota</taxon>
        <taxon>Alphaproteobacteria</taxon>
        <taxon>Hyphomicrobiales</taxon>
        <taxon>Stappiaceae</taxon>
        <taxon>Pseudovibrio</taxon>
    </lineage>
</organism>
<dbReference type="EMBL" id="LMCB01000002">
    <property type="protein sequence ID" value="KZL21841.1"/>
    <property type="molecule type" value="Genomic_DNA"/>
</dbReference>
<protein>
    <submittedName>
        <fullName evidence="1">Uncharacterized protein</fullName>
    </submittedName>
</protein>
<accession>A0A166B2W4</accession>
<evidence type="ECO:0000313" key="1">
    <source>
        <dbReference type="EMBL" id="KZL21841.1"/>
    </source>
</evidence>
<keyword evidence="2" id="KW-1185">Reference proteome</keyword>
<comment type="caution">
    <text evidence="1">The sequence shown here is derived from an EMBL/GenBank/DDBJ whole genome shotgun (WGS) entry which is preliminary data.</text>
</comment>
<proteinExistence type="predicted"/>
<sequence length="37" mass="4334">MSQGRAASFVIERMKWTSKRRVTKQSMMSWISNVSMP</sequence>
<dbReference type="AlphaFoldDB" id="A0A166B2W4"/>
<name>A0A166B2W4_9HYPH</name>
<evidence type="ECO:0000313" key="2">
    <source>
        <dbReference type="Proteomes" id="UP000076577"/>
    </source>
</evidence>
<dbReference type="PATRIC" id="fig|989403.3.peg.285"/>
<gene>
    <name evidence="1" type="ORF">PsAD2_00267</name>
</gene>
<dbReference type="STRING" id="989403.SAMN05421798_104261"/>
<reference evidence="1 2" key="1">
    <citation type="journal article" date="2016" name="Front. Microbiol.">
        <title>Comparative Genomic Analysis Reveals a Diverse Repertoire of Genes Involved in Prokaryote-Eukaryote Interactions within the Pseudovibrio Genus.</title>
        <authorList>
            <person name="Romano S."/>
            <person name="Fernandez-Guerra A."/>
            <person name="Reen F.J."/>
            <person name="Glockner F.O."/>
            <person name="Crowley S.P."/>
            <person name="O'Sullivan O."/>
            <person name="Cotter P.D."/>
            <person name="Adams C."/>
            <person name="Dobson A.D."/>
            <person name="O'Gara F."/>
        </authorList>
    </citation>
    <scope>NUCLEOTIDE SEQUENCE [LARGE SCALE GENOMIC DNA]</scope>
    <source>
        <strain evidence="1 2">Ad2</strain>
    </source>
</reference>
<dbReference type="Proteomes" id="UP000076577">
    <property type="component" value="Unassembled WGS sequence"/>
</dbReference>